<dbReference type="InterPro" id="IPR012902">
    <property type="entry name" value="N_methyl_site"/>
</dbReference>
<reference evidence="2 3" key="1">
    <citation type="submission" date="2018-10" db="EMBL/GenBank/DDBJ databases">
        <title>Robbsia sp. DHC34, isolated from soil.</title>
        <authorList>
            <person name="Gao Z.-H."/>
            <person name="Qiu L.-H."/>
        </authorList>
    </citation>
    <scope>NUCLEOTIDE SEQUENCE [LARGE SCALE GENOMIC DNA]</scope>
    <source>
        <strain evidence="2 3">DHC34</strain>
    </source>
</reference>
<dbReference type="NCBIfam" id="TIGR02532">
    <property type="entry name" value="IV_pilin_GFxxxE"/>
    <property type="match status" value="1"/>
</dbReference>
<feature type="transmembrane region" description="Helical" evidence="1">
    <location>
        <begin position="12"/>
        <end position="32"/>
    </location>
</feature>
<dbReference type="Proteomes" id="UP000270342">
    <property type="component" value="Unassembled WGS sequence"/>
</dbReference>
<evidence type="ECO:0000313" key="3">
    <source>
        <dbReference type="Proteomes" id="UP000270342"/>
    </source>
</evidence>
<keyword evidence="1" id="KW-0472">Membrane</keyword>
<dbReference type="AlphaFoldDB" id="A0A494YAZ5"/>
<name>A0A494YAZ5_9BURK</name>
<dbReference type="EMBL" id="RBZU01000001">
    <property type="protein sequence ID" value="RKP59345.1"/>
    <property type="molecule type" value="Genomic_DNA"/>
</dbReference>
<sequence length="158" mass="17166">MPPRDQRGFTLIEMLIVLVIAGILVAAASLSLTRNPRTDLAEEAQRLALAFETASDDAQLRAAPLAWVPVNGGYRFLSRENGGAWRPLTDDPLLVPRAWSTEVDRVSIRYPSVSGDAGRPERLFFGVEVIDMPAVVTLYGPSAEVSIVSTGNGRYVVQ</sequence>
<dbReference type="InterPro" id="IPR045584">
    <property type="entry name" value="Pilin-like"/>
</dbReference>
<keyword evidence="3" id="KW-1185">Reference proteome</keyword>
<dbReference type="OrthoDB" id="9133864at2"/>
<evidence type="ECO:0000256" key="1">
    <source>
        <dbReference type="SAM" id="Phobius"/>
    </source>
</evidence>
<accession>A0A494YAZ5</accession>
<proteinExistence type="predicted"/>
<dbReference type="SUPFAM" id="SSF54523">
    <property type="entry name" value="Pili subunits"/>
    <property type="match status" value="1"/>
</dbReference>
<dbReference type="PROSITE" id="PS00409">
    <property type="entry name" value="PROKAR_NTER_METHYL"/>
    <property type="match status" value="1"/>
</dbReference>
<dbReference type="Gene3D" id="3.55.40.10">
    <property type="entry name" value="minor pseudopilin epsh domain"/>
    <property type="match status" value="1"/>
</dbReference>
<comment type="caution">
    <text evidence="2">The sequence shown here is derived from an EMBL/GenBank/DDBJ whole genome shotgun (WGS) entry which is preliminary data.</text>
</comment>
<organism evidence="2 3">
    <name type="scientific">Pararobbsia silviterrae</name>
    <dbReference type="NCBI Taxonomy" id="1792498"/>
    <lineage>
        <taxon>Bacteria</taxon>
        <taxon>Pseudomonadati</taxon>
        <taxon>Pseudomonadota</taxon>
        <taxon>Betaproteobacteria</taxon>
        <taxon>Burkholderiales</taxon>
        <taxon>Burkholderiaceae</taxon>
        <taxon>Pararobbsia</taxon>
    </lineage>
</organism>
<keyword evidence="1" id="KW-1133">Transmembrane helix</keyword>
<dbReference type="Pfam" id="PF07963">
    <property type="entry name" value="N_methyl"/>
    <property type="match status" value="1"/>
</dbReference>
<protein>
    <submittedName>
        <fullName evidence="2">Type II secretion system protein GspH</fullName>
    </submittedName>
</protein>
<gene>
    <name evidence="2" type="primary">gspH</name>
    <name evidence="2" type="ORF">D7S86_00735</name>
</gene>
<keyword evidence="1" id="KW-0812">Transmembrane</keyword>
<evidence type="ECO:0000313" key="2">
    <source>
        <dbReference type="EMBL" id="RKP59345.1"/>
    </source>
</evidence>